<sequence length="323" mass="34980">MACTKDRPSTPVPPLDGKTAIITGGSSGFGLACAGILPTLRLSHLVLAVRSVERGEQAAAPLRNAHPHTKIDVWELDMLSYESVQAFTQRCATLPRLDIVILNAGINKLEFAVCPSTGHEEVIQVNYLSTTLLAILLLPLLKPRAPRDGPGRLTIVGSAMGLNAKFPSRDAVPLLPSFDKEWKGIAASSERYSVSKTLVFMLVLRLSQLVSAEQVIVNTVDPGFSGTTGFAREASGVAKIFLGALHAVLGRSAEQGAWTYVDAAVIKGKETHGSFLANWDIYPFHEMLYTAEGRQTMQRLWDETLVELEAFGVRQALAAMDRD</sequence>
<dbReference type="GeneID" id="54584941"/>
<dbReference type="Proteomes" id="UP000800094">
    <property type="component" value="Unassembled WGS sequence"/>
</dbReference>
<reference evidence="2" key="1">
    <citation type="journal article" date="2020" name="Stud. Mycol.">
        <title>101 Dothideomycetes genomes: a test case for predicting lifestyles and emergence of pathogens.</title>
        <authorList>
            <person name="Haridas S."/>
            <person name="Albert R."/>
            <person name="Binder M."/>
            <person name="Bloem J."/>
            <person name="Labutti K."/>
            <person name="Salamov A."/>
            <person name="Andreopoulos B."/>
            <person name="Baker S."/>
            <person name="Barry K."/>
            <person name="Bills G."/>
            <person name="Bluhm B."/>
            <person name="Cannon C."/>
            <person name="Castanera R."/>
            <person name="Culley D."/>
            <person name="Daum C."/>
            <person name="Ezra D."/>
            <person name="Gonzalez J."/>
            <person name="Henrissat B."/>
            <person name="Kuo A."/>
            <person name="Liang C."/>
            <person name="Lipzen A."/>
            <person name="Lutzoni F."/>
            <person name="Magnuson J."/>
            <person name="Mondo S."/>
            <person name="Nolan M."/>
            <person name="Ohm R."/>
            <person name="Pangilinan J."/>
            <person name="Park H.-J."/>
            <person name="Ramirez L."/>
            <person name="Alfaro M."/>
            <person name="Sun H."/>
            <person name="Tritt A."/>
            <person name="Yoshinaga Y."/>
            <person name="Zwiers L.-H."/>
            <person name="Turgeon B."/>
            <person name="Goodwin S."/>
            <person name="Spatafora J."/>
            <person name="Crous P."/>
            <person name="Grigoriev I."/>
        </authorList>
    </citation>
    <scope>NUCLEOTIDE SEQUENCE</scope>
    <source>
        <strain evidence="2">CBS 122368</strain>
    </source>
</reference>
<protein>
    <submittedName>
        <fullName evidence="2">Putative short-chain dehydrogenase/reductase family protein</fullName>
    </submittedName>
</protein>
<name>A0A6A6IBD6_9PLEO</name>
<dbReference type="Gene3D" id="3.40.50.720">
    <property type="entry name" value="NAD(P)-binding Rossmann-like Domain"/>
    <property type="match status" value="1"/>
</dbReference>
<dbReference type="SUPFAM" id="SSF51735">
    <property type="entry name" value="NAD(P)-binding Rossmann-fold domains"/>
    <property type="match status" value="1"/>
</dbReference>
<accession>A0A6A6IBD6</accession>
<dbReference type="PROSITE" id="PS51257">
    <property type="entry name" value="PROKAR_LIPOPROTEIN"/>
    <property type="match status" value="1"/>
</dbReference>
<evidence type="ECO:0000313" key="2">
    <source>
        <dbReference type="EMBL" id="KAF2246803.1"/>
    </source>
</evidence>
<organism evidence="2 3">
    <name type="scientific">Trematosphaeria pertusa</name>
    <dbReference type="NCBI Taxonomy" id="390896"/>
    <lineage>
        <taxon>Eukaryota</taxon>
        <taxon>Fungi</taxon>
        <taxon>Dikarya</taxon>
        <taxon>Ascomycota</taxon>
        <taxon>Pezizomycotina</taxon>
        <taxon>Dothideomycetes</taxon>
        <taxon>Pleosporomycetidae</taxon>
        <taxon>Pleosporales</taxon>
        <taxon>Massarineae</taxon>
        <taxon>Trematosphaeriaceae</taxon>
        <taxon>Trematosphaeria</taxon>
    </lineage>
</organism>
<dbReference type="InterPro" id="IPR036291">
    <property type="entry name" value="NAD(P)-bd_dom_sf"/>
</dbReference>
<dbReference type="PANTHER" id="PTHR43157">
    <property type="entry name" value="PHOSPHATIDYLINOSITOL-GLYCAN BIOSYNTHESIS CLASS F PROTEIN-RELATED"/>
    <property type="match status" value="1"/>
</dbReference>
<keyword evidence="1" id="KW-0560">Oxidoreductase</keyword>
<dbReference type="RefSeq" id="XP_033681807.1">
    <property type="nucleotide sequence ID" value="XM_033831611.1"/>
</dbReference>
<dbReference type="PANTHER" id="PTHR43157:SF35">
    <property type="entry name" value="DEHYDROGENASE_REDUCTASE FAMILY PROTEIN, PUTATIVE-RELATED"/>
    <property type="match status" value="1"/>
</dbReference>
<evidence type="ECO:0000256" key="1">
    <source>
        <dbReference type="ARBA" id="ARBA00023002"/>
    </source>
</evidence>
<proteinExistence type="predicted"/>
<dbReference type="OrthoDB" id="542013at2759"/>
<gene>
    <name evidence="2" type="ORF">BU26DRAFT_541807</name>
</gene>
<dbReference type="GO" id="GO:0016491">
    <property type="term" value="F:oxidoreductase activity"/>
    <property type="evidence" value="ECO:0007669"/>
    <property type="project" value="UniProtKB-KW"/>
</dbReference>
<dbReference type="Pfam" id="PF00106">
    <property type="entry name" value="adh_short"/>
    <property type="match status" value="1"/>
</dbReference>
<keyword evidence="3" id="KW-1185">Reference proteome</keyword>
<evidence type="ECO:0000313" key="3">
    <source>
        <dbReference type="Proteomes" id="UP000800094"/>
    </source>
</evidence>
<dbReference type="AlphaFoldDB" id="A0A6A6IBD6"/>
<dbReference type="PRINTS" id="PR00081">
    <property type="entry name" value="GDHRDH"/>
</dbReference>
<dbReference type="InterPro" id="IPR002347">
    <property type="entry name" value="SDR_fam"/>
</dbReference>
<dbReference type="EMBL" id="ML987198">
    <property type="protein sequence ID" value="KAF2246803.1"/>
    <property type="molecule type" value="Genomic_DNA"/>
</dbReference>